<dbReference type="EMBL" id="CP136890">
    <property type="protein sequence ID" value="WOK92578.1"/>
    <property type="molecule type" value="Genomic_DNA"/>
</dbReference>
<dbReference type="Pfam" id="PF04043">
    <property type="entry name" value="PMEI"/>
    <property type="match status" value="1"/>
</dbReference>
<keyword evidence="7" id="KW-1185">Reference proteome</keyword>
<feature type="signal peptide" evidence="4">
    <location>
        <begin position="1"/>
        <end position="20"/>
    </location>
</feature>
<evidence type="ECO:0000313" key="7">
    <source>
        <dbReference type="Proteomes" id="UP001327560"/>
    </source>
</evidence>
<keyword evidence="2" id="KW-1015">Disulfide bond</keyword>
<proteinExistence type="inferred from homology"/>
<reference evidence="6 7" key="1">
    <citation type="submission" date="2023-10" db="EMBL/GenBank/DDBJ databases">
        <title>Chromosome-scale genome assembly provides insights into flower coloration mechanisms of Canna indica.</title>
        <authorList>
            <person name="Li C."/>
        </authorList>
    </citation>
    <scope>NUCLEOTIDE SEQUENCE [LARGE SCALE GENOMIC DNA]</scope>
    <source>
        <tissue evidence="6">Flower</tissue>
    </source>
</reference>
<dbReference type="NCBIfam" id="TIGR01614">
    <property type="entry name" value="PME_inhib"/>
    <property type="match status" value="1"/>
</dbReference>
<name>A0AAQ3JNW8_9LILI</name>
<dbReference type="PANTHER" id="PTHR36710:SF18">
    <property type="entry name" value="PECTINESTERASE INHIBITOR 5-RELATED"/>
    <property type="match status" value="1"/>
</dbReference>
<evidence type="ECO:0000256" key="4">
    <source>
        <dbReference type="SAM" id="SignalP"/>
    </source>
</evidence>
<dbReference type="InterPro" id="IPR052421">
    <property type="entry name" value="PCW_Enzyme_Inhibitor"/>
</dbReference>
<evidence type="ECO:0000256" key="2">
    <source>
        <dbReference type="ARBA" id="ARBA00023157"/>
    </source>
</evidence>
<dbReference type="GO" id="GO:0004857">
    <property type="term" value="F:enzyme inhibitor activity"/>
    <property type="evidence" value="ECO:0007669"/>
    <property type="project" value="InterPro"/>
</dbReference>
<dbReference type="PANTHER" id="PTHR36710">
    <property type="entry name" value="PECTINESTERASE INHIBITOR-LIKE"/>
    <property type="match status" value="1"/>
</dbReference>
<comment type="similarity">
    <text evidence="3">Belongs to the PMEI family.</text>
</comment>
<keyword evidence="1 4" id="KW-0732">Signal</keyword>
<evidence type="ECO:0000256" key="1">
    <source>
        <dbReference type="ARBA" id="ARBA00022729"/>
    </source>
</evidence>
<evidence type="ECO:0000256" key="3">
    <source>
        <dbReference type="ARBA" id="ARBA00038471"/>
    </source>
</evidence>
<gene>
    <name evidence="6" type="ORF">Cni_G01269</name>
</gene>
<sequence length="181" mass="18562">MTKALLAAALLLAAFAAASASAAPRRSATETMAVACEYVTVPQLCTNLIAKSSCTTVRELTLAAIKEALHSAEEAKAAVSKAAGAPVADPKLKQGLDVCDEAFTNTVTSLQAAVNGMQAGKAYDQVTVNLSQAMIHVSACNDIFSENPGLVSPVADSTSILKKLVSNSLSLSVAVNVQLKQ</sequence>
<dbReference type="InterPro" id="IPR006501">
    <property type="entry name" value="Pectinesterase_inhib_dom"/>
</dbReference>
<dbReference type="InterPro" id="IPR035513">
    <property type="entry name" value="Invertase/methylesterase_inhib"/>
</dbReference>
<protein>
    <recommendedName>
        <fullName evidence="5">Pectinesterase inhibitor domain-containing protein</fullName>
    </recommendedName>
</protein>
<dbReference type="CDD" id="cd15800">
    <property type="entry name" value="PMEI-like_2"/>
    <property type="match status" value="1"/>
</dbReference>
<evidence type="ECO:0000313" key="6">
    <source>
        <dbReference type="EMBL" id="WOK92578.1"/>
    </source>
</evidence>
<dbReference type="AlphaFoldDB" id="A0AAQ3JNW8"/>
<dbReference type="SMART" id="SM00856">
    <property type="entry name" value="PMEI"/>
    <property type="match status" value="1"/>
</dbReference>
<feature type="domain" description="Pectinesterase inhibitor" evidence="5">
    <location>
        <begin position="27"/>
        <end position="171"/>
    </location>
</feature>
<dbReference type="SUPFAM" id="SSF101148">
    <property type="entry name" value="Plant invertase/pectin methylesterase inhibitor"/>
    <property type="match status" value="1"/>
</dbReference>
<dbReference type="Gene3D" id="1.20.140.40">
    <property type="entry name" value="Invertase/pectin methylesterase inhibitor family protein"/>
    <property type="match status" value="1"/>
</dbReference>
<organism evidence="6 7">
    <name type="scientific">Canna indica</name>
    <name type="common">Indian-shot</name>
    <dbReference type="NCBI Taxonomy" id="4628"/>
    <lineage>
        <taxon>Eukaryota</taxon>
        <taxon>Viridiplantae</taxon>
        <taxon>Streptophyta</taxon>
        <taxon>Embryophyta</taxon>
        <taxon>Tracheophyta</taxon>
        <taxon>Spermatophyta</taxon>
        <taxon>Magnoliopsida</taxon>
        <taxon>Liliopsida</taxon>
        <taxon>Zingiberales</taxon>
        <taxon>Cannaceae</taxon>
        <taxon>Canna</taxon>
    </lineage>
</organism>
<feature type="chain" id="PRO_5042922451" description="Pectinesterase inhibitor domain-containing protein" evidence="4">
    <location>
        <begin position="21"/>
        <end position="181"/>
    </location>
</feature>
<accession>A0AAQ3JNW8</accession>
<dbReference type="Proteomes" id="UP001327560">
    <property type="component" value="Chromosome 1"/>
</dbReference>
<evidence type="ECO:0000259" key="5">
    <source>
        <dbReference type="SMART" id="SM00856"/>
    </source>
</evidence>